<dbReference type="Proteomes" id="UP000030746">
    <property type="component" value="Unassembled WGS sequence"/>
</dbReference>
<keyword evidence="2" id="KW-0472">Membrane</keyword>
<feature type="non-terminal residue" evidence="4">
    <location>
        <position position="225"/>
    </location>
</feature>
<dbReference type="SUPFAM" id="SSF49723">
    <property type="entry name" value="Lipase/lipooxygenase domain (PLAT/LH2 domain)"/>
    <property type="match status" value="1"/>
</dbReference>
<comment type="caution">
    <text evidence="1">Lacks conserved residue(s) required for the propagation of feature annotation.</text>
</comment>
<dbReference type="InterPro" id="IPR001024">
    <property type="entry name" value="PLAT/LH2_dom"/>
</dbReference>
<dbReference type="SMART" id="SM00308">
    <property type="entry name" value="LH2"/>
    <property type="match status" value="1"/>
</dbReference>
<dbReference type="STRING" id="225164.V4B0H2"/>
<dbReference type="PANTHER" id="PTHR10877">
    <property type="entry name" value="POLYCYSTIN FAMILY MEMBER"/>
    <property type="match status" value="1"/>
</dbReference>
<dbReference type="HOGENOM" id="CLU_009624_1_0_1"/>
<evidence type="ECO:0000313" key="4">
    <source>
        <dbReference type="EMBL" id="ESP03573.1"/>
    </source>
</evidence>
<dbReference type="Pfam" id="PF01477">
    <property type="entry name" value="PLAT"/>
    <property type="match status" value="1"/>
</dbReference>
<dbReference type="GeneID" id="20233889"/>
<sequence length="225" mass="25262">MFSLQISKYSTPYKTLCSCYDPPGNSFASSFYVPPNLIDFGTVFSKFDASNASVYGTVIATLVVFGLMAIWSRRKDNQDKVKWKYGFLKDNKIDENYMYLISVETGLRKHSGCKSTISFILSGEDGDTGARILGDGERYFESGSVMNFICTTNMSLGKLLYLRVWNDSSGENQWASWYLVKIIVEDLNTKESCVFVVNNWLAVDKGDGMLERVVPVASSTELMSF</sequence>
<dbReference type="OrthoDB" id="5322100at2759"/>
<evidence type="ECO:0000256" key="1">
    <source>
        <dbReference type="PROSITE-ProRule" id="PRU00152"/>
    </source>
</evidence>
<dbReference type="InterPro" id="IPR036392">
    <property type="entry name" value="PLAT/LH2_dom_sf"/>
</dbReference>
<name>V4B0H2_LOTGI</name>
<protein>
    <recommendedName>
        <fullName evidence="3">PLAT domain-containing protein</fullName>
    </recommendedName>
</protein>
<organism evidence="4 5">
    <name type="scientific">Lottia gigantea</name>
    <name type="common">Giant owl limpet</name>
    <dbReference type="NCBI Taxonomy" id="225164"/>
    <lineage>
        <taxon>Eukaryota</taxon>
        <taxon>Metazoa</taxon>
        <taxon>Spiralia</taxon>
        <taxon>Lophotrochozoa</taxon>
        <taxon>Mollusca</taxon>
        <taxon>Gastropoda</taxon>
        <taxon>Patellogastropoda</taxon>
        <taxon>Lottioidea</taxon>
        <taxon>Lottiidae</taxon>
        <taxon>Lottia</taxon>
    </lineage>
</organism>
<keyword evidence="5" id="KW-1185">Reference proteome</keyword>
<dbReference type="GO" id="GO:0005262">
    <property type="term" value="F:calcium channel activity"/>
    <property type="evidence" value="ECO:0007669"/>
    <property type="project" value="TreeGrafter"/>
</dbReference>
<dbReference type="Gene3D" id="2.60.60.20">
    <property type="entry name" value="PLAT/LH2 domain"/>
    <property type="match status" value="1"/>
</dbReference>
<evidence type="ECO:0000313" key="5">
    <source>
        <dbReference type="Proteomes" id="UP000030746"/>
    </source>
</evidence>
<evidence type="ECO:0000259" key="3">
    <source>
        <dbReference type="PROSITE" id="PS50095"/>
    </source>
</evidence>
<keyword evidence="2" id="KW-0812">Transmembrane</keyword>
<gene>
    <name evidence="4" type="ORF">LOTGIDRAFT_137239</name>
</gene>
<dbReference type="FunFam" id="2.60.60.20:FF:000022">
    <property type="entry name" value="Uncharacterized protein"/>
    <property type="match status" value="1"/>
</dbReference>
<dbReference type="InterPro" id="IPR051223">
    <property type="entry name" value="Polycystin"/>
</dbReference>
<feature type="domain" description="PLAT" evidence="3">
    <location>
        <begin position="97"/>
        <end position="215"/>
    </location>
</feature>
<keyword evidence="2" id="KW-1133">Transmembrane helix</keyword>
<dbReference type="EMBL" id="KB199981">
    <property type="protein sequence ID" value="ESP03573.1"/>
    <property type="molecule type" value="Genomic_DNA"/>
</dbReference>
<dbReference type="RefSeq" id="XP_009045803.1">
    <property type="nucleotide sequence ID" value="XM_009047555.1"/>
</dbReference>
<dbReference type="KEGG" id="lgi:LOTGIDRAFT_137239"/>
<dbReference type="GO" id="GO:0016020">
    <property type="term" value="C:membrane"/>
    <property type="evidence" value="ECO:0007669"/>
    <property type="project" value="TreeGrafter"/>
</dbReference>
<dbReference type="OMA" id="KNPEREC"/>
<proteinExistence type="predicted"/>
<feature type="transmembrane region" description="Helical" evidence="2">
    <location>
        <begin position="52"/>
        <end position="72"/>
    </location>
</feature>
<dbReference type="CTD" id="20233889"/>
<reference evidence="4 5" key="1">
    <citation type="journal article" date="2013" name="Nature">
        <title>Insights into bilaterian evolution from three spiralian genomes.</title>
        <authorList>
            <person name="Simakov O."/>
            <person name="Marletaz F."/>
            <person name="Cho S.J."/>
            <person name="Edsinger-Gonzales E."/>
            <person name="Havlak P."/>
            <person name="Hellsten U."/>
            <person name="Kuo D.H."/>
            <person name="Larsson T."/>
            <person name="Lv J."/>
            <person name="Arendt D."/>
            <person name="Savage R."/>
            <person name="Osoegawa K."/>
            <person name="de Jong P."/>
            <person name="Grimwood J."/>
            <person name="Chapman J.A."/>
            <person name="Shapiro H."/>
            <person name="Aerts A."/>
            <person name="Otillar R.P."/>
            <person name="Terry A.Y."/>
            <person name="Boore J.L."/>
            <person name="Grigoriev I.V."/>
            <person name="Lindberg D.R."/>
            <person name="Seaver E.C."/>
            <person name="Weisblat D.A."/>
            <person name="Putnam N.H."/>
            <person name="Rokhsar D.S."/>
        </authorList>
    </citation>
    <scope>NUCLEOTIDE SEQUENCE [LARGE SCALE GENOMIC DNA]</scope>
</reference>
<dbReference type="PROSITE" id="PS50095">
    <property type="entry name" value="PLAT"/>
    <property type="match status" value="1"/>
</dbReference>
<dbReference type="GO" id="GO:0050982">
    <property type="term" value="P:detection of mechanical stimulus"/>
    <property type="evidence" value="ECO:0007669"/>
    <property type="project" value="TreeGrafter"/>
</dbReference>
<dbReference type="AlphaFoldDB" id="V4B0H2"/>
<evidence type="ECO:0000256" key="2">
    <source>
        <dbReference type="SAM" id="Phobius"/>
    </source>
</evidence>
<dbReference type="PANTHER" id="PTHR10877:SF194">
    <property type="entry name" value="LOCATION OF VULVA DEFECTIVE 1"/>
    <property type="match status" value="1"/>
</dbReference>
<accession>V4B0H2</accession>